<reference evidence="1" key="1">
    <citation type="submission" date="2021-09" db="EMBL/GenBank/DDBJ databases">
        <title>Fulvivirga sp. isolated from coastal sediment.</title>
        <authorList>
            <person name="Yu H."/>
        </authorList>
    </citation>
    <scope>NUCLEOTIDE SEQUENCE</scope>
    <source>
        <strain evidence="1">1062</strain>
    </source>
</reference>
<dbReference type="AlphaFoldDB" id="A0A9X1HNV2"/>
<keyword evidence="2" id="KW-1185">Reference proteome</keyword>
<dbReference type="RefSeq" id="WP_225696732.1">
    <property type="nucleotide sequence ID" value="NZ_JAIXNE010000001.1"/>
</dbReference>
<evidence type="ECO:0000313" key="1">
    <source>
        <dbReference type="EMBL" id="MCA6073619.1"/>
    </source>
</evidence>
<organism evidence="1 2">
    <name type="scientific">Fulvivirga sedimenti</name>
    <dbReference type="NCBI Taxonomy" id="2879465"/>
    <lineage>
        <taxon>Bacteria</taxon>
        <taxon>Pseudomonadati</taxon>
        <taxon>Bacteroidota</taxon>
        <taxon>Cytophagia</taxon>
        <taxon>Cytophagales</taxon>
        <taxon>Fulvivirgaceae</taxon>
        <taxon>Fulvivirga</taxon>
    </lineage>
</organism>
<comment type="caution">
    <text evidence="1">The sequence shown here is derived from an EMBL/GenBank/DDBJ whole genome shotgun (WGS) entry which is preliminary data.</text>
</comment>
<dbReference type="EMBL" id="JAIXNE010000001">
    <property type="protein sequence ID" value="MCA6073619.1"/>
    <property type="molecule type" value="Genomic_DNA"/>
</dbReference>
<protein>
    <recommendedName>
        <fullName evidence="3">DUF2460 domain-containing protein</fullName>
    </recommendedName>
</protein>
<evidence type="ECO:0008006" key="3">
    <source>
        <dbReference type="Google" id="ProtNLM"/>
    </source>
</evidence>
<accession>A0A9X1HNV2</accession>
<sequence>MRSTWIITGILLFLMHPAFSQHRVSRCSYVHVFNEPVRVDSLSIVPGSVFSEPAGAPITYDFSTGKITISMAVPPDSIKICYQVFPVSFTKEYRNRQLRIFGDTAVIARDTIRTRGPSLRREEIFTAQGLQKSGTISRGVSFGNNQDVFVNSTLNLNLDGRLTDDLNIRASITDQNIPFQPEGNTQQLQDFDNVFVEIYNDRLSLLAGDIVLRQRPSHFLRYYKNVQGGRASINYDLGGGEASSSLGISVAKGQFESTLIPAREGILGPYQIPGPNNQPFVIILANSERIFLDGKLLERGFNRDYVIDYNQGQVTFTNRILITEFSRIRIDYEYSDQNYNRSILAASHEQQNGKWKINAQAYREGDNRNRPLFGDLSQEEKIILSEAGDDLSKAITSGADSVAFSNEFILYERRDTTLTGGETEEIFLYSTDMERATFRVRFTQTGENGGNYVLDRITANGRIYKWVAPVNGVPQGNYIPFIQLPAPNKRQMVTLGAGFEMNEHEEVFAETAVSSFDQNLYSDIGNTDNNGFAIKSGITSRGRKVSFLNGYTWNALMDFEFDDENFRPIDRFRDIEFNRDWNYDPRTDTLRNTEQIINAGFGIKKDAGRAFQYGLTYRKRGEQVDGLQHRLELDQQWKSIKLRSQFFQMNNDVETFNASWTRLSADLSVERKKWVPGYIFALDKNRQSYADRDTSAMYFTSHEFYVHQGAESKWLYDFRYTYRNDERPLNGVIQPYSTSNTFRTMIGRDFEYHRLQAMFTYRAQDLLDKVEDEETISSRVEWQGSWLKNVLRTDVTYAVSNSQELRREYVFIRVPAGEGTHTWRDLNVDGIQDFNEFFIAVNPDERNFAKIFVPTNDFVTAFQNLLIAQFQITLPESWKDRGGVPALLAKFSNNSSWTADNKITSDDIADKLLAFARAIDEEDILAQRNIFRSTTFFNRANAVYGMEFTVFHSRQKQLLSSGVEGAENRTYNFILRYNPSRIYNLKLRAGQGNKTAFSDFLPDRNFLIRSKRINPEASWQPGIHHRFTLQYMFERRENVADEVGNEQAVSNEFQFDYRFSKASSSVMNARVSLISIDFEGIENSPVGYELLNALNPGRNVTWSLVWQQKITKGLQLNLSYDGRASENNRVIHTGRVQVSALF</sequence>
<proteinExistence type="predicted"/>
<gene>
    <name evidence="1" type="ORF">LDX50_02015</name>
</gene>
<evidence type="ECO:0000313" key="2">
    <source>
        <dbReference type="Proteomes" id="UP001139409"/>
    </source>
</evidence>
<dbReference type="Proteomes" id="UP001139409">
    <property type="component" value="Unassembled WGS sequence"/>
</dbReference>
<name>A0A9X1HNV2_9BACT</name>